<evidence type="ECO:0000256" key="2">
    <source>
        <dbReference type="SAM" id="MobiDB-lite"/>
    </source>
</evidence>
<dbReference type="HOGENOM" id="CLU_051638_7_3_6"/>
<proteinExistence type="inferred from homology"/>
<dbReference type="InterPro" id="IPR050179">
    <property type="entry name" value="Trans_hexapeptide_repeat"/>
</dbReference>
<dbReference type="PANTHER" id="PTHR43300:SF11">
    <property type="entry name" value="ACETYLTRANSFERASE RV3034C-RELATED"/>
    <property type="match status" value="1"/>
</dbReference>
<keyword evidence="4" id="KW-1185">Reference proteome</keyword>
<name>G7UTR4_PSEUP</name>
<organism evidence="3 4">
    <name type="scientific">Pseudoxanthomonas spadix (strain BD-a59)</name>
    <dbReference type="NCBI Taxonomy" id="1045855"/>
    <lineage>
        <taxon>Bacteria</taxon>
        <taxon>Pseudomonadati</taxon>
        <taxon>Pseudomonadota</taxon>
        <taxon>Gammaproteobacteria</taxon>
        <taxon>Lysobacterales</taxon>
        <taxon>Lysobacteraceae</taxon>
        <taxon>Pseudoxanthomonas</taxon>
    </lineage>
</organism>
<dbReference type="RefSeq" id="WP_014160343.1">
    <property type="nucleotide sequence ID" value="NC_016147.2"/>
</dbReference>
<dbReference type="Pfam" id="PF00132">
    <property type="entry name" value="Hexapep"/>
    <property type="match status" value="1"/>
</dbReference>
<feature type="region of interest" description="Disordered" evidence="2">
    <location>
        <begin position="157"/>
        <end position="187"/>
    </location>
</feature>
<dbReference type="eggNOG" id="COG0110">
    <property type="taxonomic scope" value="Bacteria"/>
</dbReference>
<dbReference type="SUPFAM" id="SSF51161">
    <property type="entry name" value="Trimeric LpxA-like enzymes"/>
    <property type="match status" value="1"/>
</dbReference>
<dbReference type="OrthoDB" id="9815592at2"/>
<evidence type="ECO:0000313" key="3">
    <source>
        <dbReference type="EMBL" id="AER56167.1"/>
    </source>
</evidence>
<dbReference type="STRING" id="1045855.DSC_07580"/>
<comment type="similarity">
    <text evidence="1">Belongs to the transferase hexapeptide repeat family.</text>
</comment>
<dbReference type="GO" id="GO:0016740">
    <property type="term" value="F:transferase activity"/>
    <property type="evidence" value="ECO:0007669"/>
    <property type="project" value="UniProtKB-KW"/>
</dbReference>
<dbReference type="Proteomes" id="UP000005870">
    <property type="component" value="Chromosome"/>
</dbReference>
<dbReference type="Gene3D" id="2.160.10.10">
    <property type="entry name" value="Hexapeptide repeat proteins"/>
    <property type="match status" value="1"/>
</dbReference>
<evidence type="ECO:0000256" key="1">
    <source>
        <dbReference type="ARBA" id="ARBA00007274"/>
    </source>
</evidence>
<dbReference type="KEGG" id="psd:DSC_07580"/>
<dbReference type="InterPro" id="IPR001451">
    <property type="entry name" value="Hexapep"/>
</dbReference>
<protein>
    <submittedName>
        <fullName evidence="3">Acetyltransferase</fullName>
    </submittedName>
</protein>
<accession>G7UTR4</accession>
<dbReference type="PANTHER" id="PTHR43300">
    <property type="entry name" value="ACETYLTRANSFERASE"/>
    <property type="match status" value="1"/>
</dbReference>
<dbReference type="EMBL" id="CP003093">
    <property type="protein sequence ID" value="AER56167.1"/>
    <property type="molecule type" value="Genomic_DNA"/>
</dbReference>
<sequence length="187" mass="20389">MSLRRLVRALRRAYWRKRLRLRSVHPTFLVGGRSSISRDFVAGAYAYVGPGCLIDPGVEIGTYTMLGPGVKIVGNDHVFDVAGRAIIFSGRPPFKATRIGSDAWIGANAVVMAGTRIGDGAIIAAGSVVTRDVPAFSVVGGVPARFIRKRFADEEQERRHAAFLRQPPRESEYCAPQGANRTEDPPR</sequence>
<dbReference type="InterPro" id="IPR011004">
    <property type="entry name" value="Trimer_LpxA-like_sf"/>
</dbReference>
<evidence type="ECO:0000313" key="4">
    <source>
        <dbReference type="Proteomes" id="UP000005870"/>
    </source>
</evidence>
<gene>
    <name evidence="3" type="ordered locus">DSC_07580</name>
</gene>
<dbReference type="CDD" id="cd03349">
    <property type="entry name" value="LbH_XAT"/>
    <property type="match status" value="1"/>
</dbReference>
<dbReference type="AlphaFoldDB" id="G7UTR4"/>
<reference evidence="3 4" key="1">
    <citation type="journal article" date="2012" name="J. Bacteriol.">
        <title>Complete Genome Sequence of the BTEX-Degrading Bacterium Pseudoxanthomonas spadix BD-a59.</title>
        <authorList>
            <person name="Lee S.H."/>
            <person name="Jin H.M."/>
            <person name="Lee H.J."/>
            <person name="Kim J.M."/>
            <person name="Jeon C.O."/>
        </authorList>
    </citation>
    <scope>NUCLEOTIDE SEQUENCE [LARGE SCALE GENOMIC DNA]</scope>
    <source>
        <strain evidence="3 4">BD-a59</strain>
    </source>
</reference>